<comment type="caution">
    <text evidence="1">The sequence shown here is derived from an EMBL/GenBank/DDBJ whole genome shotgun (WGS) entry which is preliminary data.</text>
</comment>
<dbReference type="EMBL" id="JBBPBN010000022">
    <property type="protein sequence ID" value="KAK9012468.1"/>
    <property type="molecule type" value="Genomic_DNA"/>
</dbReference>
<sequence>MVGLCGADEPLAETVILVEDIVLEYVTDQIWHIRHKLSDQREESHRLKIFVSDSQVVSFHSKSNDDNRFESAGLAETKSVYRIALLSMQEGVEAS</sequence>
<keyword evidence="2" id="KW-1185">Reference proteome</keyword>
<accession>A0ABR2RHQ5</accession>
<gene>
    <name evidence="1" type="ORF">V6N11_040519</name>
</gene>
<evidence type="ECO:0000313" key="1">
    <source>
        <dbReference type="EMBL" id="KAK9012468.1"/>
    </source>
</evidence>
<dbReference type="Proteomes" id="UP001396334">
    <property type="component" value="Unassembled WGS sequence"/>
</dbReference>
<organism evidence="1 2">
    <name type="scientific">Hibiscus sabdariffa</name>
    <name type="common">roselle</name>
    <dbReference type="NCBI Taxonomy" id="183260"/>
    <lineage>
        <taxon>Eukaryota</taxon>
        <taxon>Viridiplantae</taxon>
        <taxon>Streptophyta</taxon>
        <taxon>Embryophyta</taxon>
        <taxon>Tracheophyta</taxon>
        <taxon>Spermatophyta</taxon>
        <taxon>Magnoliopsida</taxon>
        <taxon>eudicotyledons</taxon>
        <taxon>Gunneridae</taxon>
        <taxon>Pentapetalae</taxon>
        <taxon>rosids</taxon>
        <taxon>malvids</taxon>
        <taxon>Malvales</taxon>
        <taxon>Malvaceae</taxon>
        <taxon>Malvoideae</taxon>
        <taxon>Hibiscus</taxon>
    </lineage>
</organism>
<name>A0ABR2RHQ5_9ROSI</name>
<evidence type="ECO:0000313" key="2">
    <source>
        <dbReference type="Proteomes" id="UP001396334"/>
    </source>
</evidence>
<reference evidence="1 2" key="1">
    <citation type="journal article" date="2024" name="G3 (Bethesda)">
        <title>Genome assembly of Hibiscus sabdariffa L. provides insights into metabolisms of medicinal natural products.</title>
        <authorList>
            <person name="Kim T."/>
        </authorList>
    </citation>
    <scope>NUCLEOTIDE SEQUENCE [LARGE SCALE GENOMIC DNA]</scope>
    <source>
        <strain evidence="1">TK-2024</strain>
        <tissue evidence="1">Old leaves</tissue>
    </source>
</reference>
<proteinExistence type="predicted"/>
<protein>
    <submittedName>
        <fullName evidence="1">Uncharacterized protein</fullName>
    </submittedName>
</protein>